<keyword evidence="1" id="KW-0472">Membrane</keyword>
<dbReference type="EMBL" id="GETE01000782">
    <property type="protein sequence ID" value="JAT78928.1"/>
    <property type="molecule type" value="Transcribed_RNA"/>
</dbReference>
<sequence length="99" mass="10977">WFPVVPGLHRVLFLLPVEKTYIYSAQRAFVIVGICLAAALVYTVKPLIWDTSLSGTAQVKIEGVPYREVPVQSPGPRSLQTLTPDFKSPFGVVGRAHKW</sequence>
<feature type="transmembrane region" description="Helical" evidence="1">
    <location>
        <begin position="20"/>
        <end position="44"/>
    </location>
</feature>
<evidence type="ECO:0000256" key="1">
    <source>
        <dbReference type="SAM" id="Phobius"/>
    </source>
</evidence>
<feature type="non-terminal residue" evidence="2">
    <location>
        <position position="1"/>
    </location>
</feature>
<reference evidence="2" key="1">
    <citation type="submission" date="2016-07" db="EMBL/GenBank/DDBJ databases">
        <title>Salivary Glands transcriptome analysis on engorged females of Ornithodoros brasiliensis (Acari:Argasidae).</title>
        <authorList>
            <person name="Simons S.M."/>
            <person name="Carvalho E."/>
            <person name="Junqueira-de-Azevedo I."/>
            <person name="Ho P.L."/>
            <person name="Giovanni D."/>
            <person name="Mendonca R."/>
            <person name="Onofrio V."/>
            <person name="Landulfo G."/>
            <person name="Ramirez D."/>
            <person name="Barros-Battesti D."/>
        </authorList>
    </citation>
    <scope>NUCLEOTIDE SEQUENCE</scope>
    <source>
        <strain evidence="2">Female</strain>
        <tissue evidence="2">Salivary gland</tissue>
    </source>
</reference>
<protein>
    <submittedName>
        <fullName evidence="2">Uncharacterized protein</fullName>
    </submittedName>
</protein>
<keyword evidence="1" id="KW-1133">Transmembrane helix</keyword>
<accession>A0A1D2AIF4</accession>
<proteinExistence type="predicted"/>
<dbReference type="AlphaFoldDB" id="A0A1D2AIF4"/>
<name>A0A1D2AIF4_ORNBR</name>
<organism evidence="2">
    <name type="scientific">Ornithodoros brasiliensis</name>
    <name type="common">Mouro tick</name>
    <dbReference type="NCBI Taxonomy" id="888526"/>
    <lineage>
        <taxon>Eukaryota</taxon>
        <taxon>Metazoa</taxon>
        <taxon>Ecdysozoa</taxon>
        <taxon>Arthropoda</taxon>
        <taxon>Chelicerata</taxon>
        <taxon>Arachnida</taxon>
        <taxon>Acari</taxon>
        <taxon>Parasitiformes</taxon>
        <taxon>Ixodida</taxon>
        <taxon>Ixodoidea</taxon>
        <taxon>Argasidae</taxon>
        <taxon>Ornithodorinae</taxon>
        <taxon>Ornithodoros</taxon>
    </lineage>
</organism>
<keyword evidence="1" id="KW-0812">Transmembrane</keyword>
<evidence type="ECO:0000313" key="2">
    <source>
        <dbReference type="EMBL" id="JAT78928.1"/>
    </source>
</evidence>